<dbReference type="Pfam" id="PF24175">
    <property type="entry name" value="SU10_adaptor"/>
    <property type="match status" value="1"/>
</dbReference>
<organism evidence="1">
    <name type="scientific">marine sediment metagenome</name>
    <dbReference type="NCBI Taxonomy" id="412755"/>
    <lineage>
        <taxon>unclassified sequences</taxon>
        <taxon>metagenomes</taxon>
        <taxon>ecological metagenomes</taxon>
    </lineage>
</organism>
<dbReference type="AlphaFoldDB" id="A0A0F9KWI2"/>
<name>A0A0F9KWI2_9ZZZZ</name>
<sequence length="226" mass="25587">MGLETLGGFQDSVNHALGERRQGNERLDQWINEAHVELFAELDLQGRRTCGTTSTVIDQRTYNIPPTLIAVLVLLNSTTKKRLIRTSIENFQGLDQAKIGSPTRYSRVDDLLYVHPLPNIVESLQIFYIKEPAALALSTATSELPSMFDRVIHLVALRNALIDLNETERATTIFQIAQNKMRALPTEEWLESDGPREGIQIARSFEDLQRDSRRGTDEVFQGRILL</sequence>
<comment type="caution">
    <text evidence="1">The sequence shown here is derived from an EMBL/GenBank/DDBJ whole genome shotgun (WGS) entry which is preliminary data.</text>
</comment>
<reference evidence="1" key="1">
    <citation type="journal article" date="2015" name="Nature">
        <title>Complex archaea that bridge the gap between prokaryotes and eukaryotes.</title>
        <authorList>
            <person name="Spang A."/>
            <person name="Saw J.H."/>
            <person name="Jorgensen S.L."/>
            <person name="Zaremba-Niedzwiedzka K."/>
            <person name="Martijn J."/>
            <person name="Lind A.E."/>
            <person name="van Eijk R."/>
            <person name="Schleper C."/>
            <person name="Guy L."/>
            <person name="Ettema T.J."/>
        </authorList>
    </citation>
    <scope>NUCLEOTIDE SEQUENCE</scope>
</reference>
<dbReference type="EMBL" id="LAZR01013929">
    <property type="protein sequence ID" value="KKM19695.1"/>
    <property type="molecule type" value="Genomic_DNA"/>
</dbReference>
<protein>
    <submittedName>
        <fullName evidence="1">Uncharacterized protein</fullName>
    </submittedName>
</protein>
<gene>
    <name evidence="1" type="ORF">LCGC14_1653010</name>
</gene>
<accession>A0A0F9KWI2</accession>
<proteinExistence type="predicted"/>
<evidence type="ECO:0000313" key="1">
    <source>
        <dbReference type="EMBL" id="KKM19695.1"/>
    </source>
</evidence>
<dbReference type="InterPro" id="IPR056209">
    <property type="entry name" value="SU10_adaptor"/>
</dbReference>